<dbReference type="Proteomes" id="UP001281761">
    <property type="component" value="Unassembled WGS sequence"/>
</dbReference>
<proteinExistence type="predicted"/>
<protein>
    <recommendedName>
        <fullName evidence="3">DNA2/NAM7 helicase helicase domain-containing protein</fullName>
    </recommendedName>
</protein>
<dbReference type="EMBL" id="JARBJD010000019">
    <property type="protein sequence ID" value="KAK2960949.1"/>
    <property type="molecule type" value="Genomic_DNA"/>
</dbReference>
<evidence type="ECO:0008006" key="3">
    <source>
        <dbReference type="Google" id="ProtNLM"/>
    </source>
</evidence>
<evidence type="ECO:0000313" key="2">
    <source>
        <dbReference type="Proteomes" id="UP001281761"/>
    </source>
</evidence>
<evidence type="ECO:0000313" key="1">
    <source>
        <dbReference type="EMBL" id="KAK2960949.1"/>
    </source>
</evidence>
<comment type="caution">
    <text evidence="1">The sequence shown here is derived from an EMBL/GenBank/DDBJ whole genome shotgun (WGS) entry which is preliminary data.</text>
</comment>
<organism evidence="1 2">
    <name type="scientific">Blattamonas nauphoetae</name>
    <dbReference type="NCBI Taxonomy" id="2049346"/>
    <lineage>
        <taxon>Eukaryota</taxon>
        <taxon>Metamonada</taxon>
        <taxon>Preaxostyla</taxon>
        <taxon>Oxymonadida</taxon>
        <taxon>Blattamonas</taxon>
    </lineage>
</organism>
<accession>A0ABQ9YBG1</accession>
<keyword evidence="2" id="KW-1185">Reference proteome</keyword>
<gene>
    <name evidence="1" type="ORF">BLNAU_4036</name>
</gene>
<sequence length="620" mass="70450">MSTQDMHLRLVVIPSEIKIRTVTIPRPDTIADLYDELAHALKTPRQHLILLFPSIPPQDANIQRPLLGEKGPGIVTANASDADGVLWKGLVGESGCRYTYHVRMDDLLHCWPVLDDNTGMAPITVISLSKGFCSSLPMSDNQLEETLRTLDMMFQLYYTKPERRCLKLPVVEDRLQEFESFYVRDDWDVFVRGIIRKFAKMSNFTPPTQPPNPNFPLFPENGDGSDELTEDGITAVPRELLDSIRQVPSCIDTERTIHAYQELFDRDRTIDNVFLKGQPGTGKSQMLLYLIYRLMHSLEKVAILSTPFQMSLVLTVLIDHTHPTTPINVRVHQPIFAEDTFTKDFEHVIRIVDSEDPFKDPGLDRYFTVFAASQTQFSTFRENTRTDKFRIELLYPLWRQDEFLKMLVRLGKTERRFWHYNLSALAICEMHPLVVKLLGTHGQYIAVDRKKKKGSVEMNVIDIFGLTPRMLGRLVDNAFLDLMTTLEFGTFVPSEVDSLVPLCRLVFTEDTGEPVSLFASRLLLMKSSDCGGLADAEMLEGRDVTPFDPTSDEFIDCFCGQGFSPPLPNLESVMIREPASMVSSNFSEFVATLERTHLSCLQPSSIQSGQVVNRRASRPQ</sequence>
<name>A0ABQ9YBG1_9EUKA</name>
<reference evidence="1 2" key="1">
    <citation type="journal article" date="2022" name="bioRxiv">
        <title>Genomics of Preaxostyla Flagellates Illuminates Evolutionary Transitions and the Path Towards Mitochondrial Loss.</title>
        <authorList>
            <person name="Novak L.V.F."/>
            <person name="Treitli S.C."/>
            <person name="Pyrih J."/>
            <person name="Halakuc P."/>
            <person name="Pipaliya S.V."/>
            <person name="Vacek V."/>
            <person name="Brzon O."/>
            <person name="Soukal P."/>
            <person name="Eme L."/>
            <person name="Dacks J.B."/>
            <person name="Karnkowska A."/>
            <person name="Elias M."/>
            <person name="Hampl V."/>
        </authorList>
    </citation>
    <scope>NUCLEOTIDE SEQUENCE [LARGE SCALE GENOMIC DNA]</scope>
    <source>
        <strain evidence="1">NAU3</strain>
        <tissue evidence="1">Gut</tissue>
    </source>
</reference>